<dbReference type="Gene3D" id="1.10.3080.10">
    <property type="entry name" value="Clc chloride channel"/>
    <property type="match status" value="1"/>
</dbReference>
<gene>
    <name evidence="6" type="ORF">GON03_00780</name>
</gene>
<keyword evidence="2 5" id="KW-0812">Transmembrane</keyword>
<evidence type="ECO:0000256" key="4">
    <source>
        <dbReference type="ARBA" id="ARBA00023136"/>
    </source>
</evidence>
<feature type="transmembrane region" description="Helical" evidence="5">
    <location>
        <begin position="181"/>
        <end position="204"/>
    </location>
</feature>
<evidence type="ECO:0000256" key="1">
    <source>
        <dbReference type="ARBA" id="ARBA00004141"/>
    </source>
</evidence>
<evidence type="ECO:0000313" key="6">
    <source>
        <dbReference type="EMBL" id="MVQ47697.1"/>
    </source>
</evidence>
<dbReference type="GO" id="GO:0016020">
    <property type="term" value="C:membrane"/>
    <property type="evidence" value="ECO:0007669"/>
    <property type="project" value="UniProtKB-SubCell"/>
</dbReference>
<reference evidence="6 7" key="1">
    <citation type="submission" date="2019-12" db="EMBL/GenBank/DDBJ databases">
        <authorList>
            <person name="Huq M.A."/>
        </authorList>
    </citation>
    <scope>NUCLEOTIDE SEQUENCE [LARGE SCALE GENOMIC DNA]</scope>
    <source>
        <strain evidence="6 7">MAH-18</strain>
    </source>
</reference>
<dbReference type="CDD" id="cd00400">
    <property type="entry name" value="Voltage_gated_ClC"/>
    <property type="match status" value="1"/>
</dbReference>
<dbReference type="GO" id="GO:0015108">
    <property type="term" value="F:chloride transmembrane transporter activity"/>
    <property type="evidence" value="ECO:0007669"/>
    <property type="project" value="InterPro"/>
</dbReference>
<sequence>MRRTLWLALVLGAAVGAIAGVYLEAVRLTQKLLWDGTDPRLLPGDGAWQVVVLCAAGGVAVGAIRLRHDRDTPHDLEDALAGLDAVVDEERKPPIKVSYLARAVVLGVVSLAFGASLGPEAPLVVLATGLGDRVARILRTSRSEAALISASGALSGLFGGPLAAIALPLERGRASAQKVRLIGASLVAGVAGLVTMLLVVPASHGLRYDLPDLETDSARELVGSIGWAALGALPAVVAGLALLIATEPVRRLATRLAPSTLPRAVAGGAVLGLCGVVDPLSLFSGEHQGQELIDSAGDQAPTAFLLLAVVKLVATLACLGTGWFGGQIFPTVFVGMAAAMVLTEAWSAVPLGAAVAAGGAAAATAVLRRPLAVVLILLFFFPFGAVLPLAVGAAVAALVVSLLGDRLPEPEGIGGQH</sequence>
<dbReference type="AlphaFoldDB" id="A0A6L6XLT3"/>
<keyword evidence="3 5" id="KW-1133">Transmembrane helix</keyword>
<name>A0A6L6XLT3_9ACTN</name>
<dbReference type="InterPro" id="IPR014743">
    <property type="entry name" value="Cl-channel_core"/>
</dbReference>
<proteinExistence type="predicted"/>
<comment type="subcellular location">
    <subcellularLocation>
        <location evidence="1">Membrane</location>
        <topology evidence="1">Multi-pass membrane protein</topology>
    </subcellularLocation>
</comment>
<feature type="transmembrane region" description="Helical" evidence="5">
    <location>
        <begin position="374"/>
        <end position="400"/>
    </location>
</feature>
<feature type="transmembrane region" description="Helical" evidence="5">
    <location>
        <begin position="224"/>
        <end position="245"/>
    </location>
</feature>
<evidence type="ECO:0000256" key="3">
    <source>
        <dbReference type="ARBA" id="ARBA00022989"/>
    </source>
</evidence>
<dbReference type="PANTHER" id="PTHR43427">
    <property type="entry name" value="CHLORIDE CHANNEL PROTEIN CLC-E"/>
    <property type="match status" value="1"/>
</dbReference>
<keyword evidence="4 5" id="KW-0472">Membrane</keyword>
<feature type="transmembrane region" description="Helical" evidence="5">
    <location>
        <begin position="47"/>
        <end position="66"/>
    </location>
</feature>
<evidence type="ECO:0008006" key="8">
    <source>
        <dbReference type="Google" id="ProtNLM"/>
    </source>
</evidence>
<organism evidence="6 7">
    <name type="scientific">Nocardioides agri</name>
    <dbReference type="NCBI Taxonomy" id="2682843"/>
    <lineage>
        <taxon>Bacteria</taxon>
        <taxon>Bacillati</taxon>
        <taxon>Actinomycetota</taxon>
        <taxon>Actinomycetes</taxon>
        <taxon>Propionibacteriales</taxon>
        <taxon>Nocardioidaceae</taxon>
        <taxon>Nocardioides</taxon>
    </lineage>
</organism>
<evidence type="ECO:0000313" key="7">
    <source>
        <dbReference type="Proteomes" id="UP000473525"/>
    </source>
</evidence>
<dbReference type="EMBL" id="WSEK01000003">
    <property type="protein sequence ID" value="MVQ47697.1"/>
    <property type="molecule type" value="Genomic_DNA"/>
</dbReference>
<comment type="caution">
    <text evidence="6">The sequence shown here is derived from an EMBL/GenBank/DDBJ whole genome shotgun (WGS) entry which is preliminary data.</text>
</comment>
<evidence type="ECO:0000256" key="5">
    <source>
        <dbReference type="SAM" id="Phobius"/>
    </source>
</evidence>
<keyword evidence="7" id="KW-1185">Reference proteome</keyword>
<dbReference type="PANTHER" id="PTHR43427:SF12">
    <property type="entry name" value="CHLORIDE TRANSPORTER"/>
    <property type="match status" value="1"/>
</dbReference>
<accession>A0A6L6XLT3</accession>
<dbReference type="InterPro" id="IPR050368">
    <property type="entry name" value="ClC-type_chloride_channel"/>
</dbReference>
<evidence type="ECO:0000256" key="2">
    <source>
        <dbReference type="ARBA" id="ARBA00022692"/>
    </source>
</evidence>
<feature type="transmembrane region" description="Helical" evidence="5">
    <location>
        <begin position="345"/>
        <end position="367"/>
    </location>
</feature>
<dbReference type="InterPro" id="IPR001807">
    <property type="entry name" value="ClC"/>
</dbReference>
<protein>
    <recommendedName>
        <fullName evidence="8">Chloride channel protein</fullName>
    </recommendedName>
</protein>
<dbReference type="Proteomes" id="UP000473525">
    <property type="component" value="Unassembled WGS sequence"/>
</dbReference>
<dbReference type="RefSeq" id="WP_157339832.1">
    <property type="nucleotide sequence ID" value="NZ_WSEK01000003.1"/>
</dbReference>
<feature type="transmembrane region" description="Helical" evidence="5">
    <location>
        <begin position="99"/>
        <end position="117"/>
    </location>
</feature>
<feature type="transmembrane region" description="Helical" evidence="5">
    <location>
        <begin position="303"/>
        <end position="325"/>
    </location>
</feature>
<feature type="transmembrane region" description="Helical" evidence="5">
    <location>
        <begin position="146"/>
        <end position="169"/>
    </location>
</feature>
<dbReference type="Pfam" id="PF00654">
    <property type="entry name" value="Voltage_CLC"/>
    <property type="match status" value="1"/>
</dbReference>
<dbReference type="SUPFAM" id="SSF81340">
    <property type="entry name" value="Clc chloride channel"/>
    <property type="match status" value="1"/>
</dbReference>